<proteinExistence type="predicted"/>
<evidence type="ECO:0000313" key="1">
    <source>
        <dbReference type="EMBL" id="JAG10563.1"/>
    </source>
</evidence>
<reference evidence="1" key="1">
    <citation type="journal article" date="2014" name="PLoS ONE">
        <title>Transcriptome-Based Identification of ABC Transporters in the Western Tarnished Plant Bug Lygus hesperus.</title>
        <authorList>
            <person name="Hull J.J."/>
            <person name="Chaney K."/>
            <person name="Geib S.M."/>
            <person name="Fabrick J.A."/>
            <person name="Brent C.S."/>
            <person name="Walsh D."/>
            <person name="Lavine L.C."/>
        </authorList>
    </citation>
    <scope>NUCLEOTIDE SEQUENCE</scope>
</reference>
<organism evidence="1">
    <name type="scientific">Lygus hesperus</name>
    <name type="common">Western plant bug</name>
    <dbReference type="NCBI Taxonomy" id="30085"/>
    <lineage>
        <taxon>Eukaryota</taxon>
        <taxon>Metazoa</taxon>
        <taxon>Ecdysozoa</taxon>
        <taxon>Arthropoda</taxon>
        <taxon>Hexapoda</taxon>
        <taxon>Insecta</taxon>
        <taxon>Pterygota</taxon>
        <taxon>Neoptera</taxon>
        <taxon>Paraneoptera</taxon>
        <taxon>Hemiptera</taxon>
        <taxon>Heteroptera</taxon>
        <taxon>Panheteroptera</taxon>
        <taxon>Cimicomorpha</taxon>
        <taxon>Miridae</taxon>
        <taxon>Mirini</taxon>
        <taxon>Lygus</taxon>
    </lineage>
</organism>
<reference evidence="1" key="2">
    <citation type="submission" date="2014-07" db="EMBL/GenBank/DDBJ databases">
        <authorList>
            <person name="Hull J."/>
        </authorList>
    </citation>
    <scope>NUCLEOTIDE SEQUENCE</scope>
</reference>
<feature type="non-terminal residue" evidence="1">
    <location>
        <position position="1"/>
    </location>
</feature>
<name>A0A0A9WVP4_LYGHE</name>
<accession>A0A0A9WVP4</accession>
<dbReference type="AlphaFoldDB" id="A0A0A9WVP4"/>
<feature type="non-terminal residue" evidence="1">
    <location>
        <position position="188"/>
    </location>
</feature>
<sequence>EIENVPPEVDSHKCLVGTKSSIITKTQSKTCSDLNNQSELFPVNNEKSETHLDPKLTSLGNNTNSRGILLVKEKITSYDELIEKCMTNLSTYVPSELLLEGVLKVFQVICFDEFFMGECEDESCSLDHYGLPDTTKWDWPSVCMATLYVIRKATRPKIGILKMLVTFISCRYPVFALGLATCIPKMKQ</sequence>
<gene>
    <name evidence="1" type="primary">GSA_1</name>
    <name evidence="1" type="ORF">CM83_57487</name>
</gene>
<protein>
    <submittedName>
        <fullName evidence="1">Glutamate-1-semialdehyde 2,1-aminomutase, chloroplastic</fullName>
    </submittedName>
</protein>
<dbReference type="EMBL" id="GBHO01033041">
    <property type="protein sequence ID" value="JAG10563.1"/>
    <property type="molecule type" value="Transcribed_RNA"/>
</dbReference>